<evidence type="ECO:0000256" key="4">
    <source>
        <dbReference type="ARBA" id="ARBA00023283"/>
    </source>
</evidence>
<evidence type="ECO:0000256" key="2">
    <source>
        <dbReference type="ARBA" id="ARBA00022525"/>
    </source>
</evidence>
<sequence length="8" mass="948">QVNFTPGW</sequence>
<dbReference type="InterPro" id="IPR002047">
    <property type="entry name" value="Adipokinetic_hormone_CS"/>
</dbReference>
<evidence type="ECO:0000256" key="1">
    <source>
        <dbReference type="ARBA" id="ARBA00004613"/>
    </source>
</evidence>
<accession>Q7M4H6</accession>
<keyword evidence="3" id="KW-0027">Amidation</keyword>
<dbReference type="PIR" id="A58620">
    <property type="entry name" value="A58620"/>
</dbReference>
<keyword evidence="2" id="KW-0964">Secreted</keyword>
<proteinExistence type="predicted"/>
<keyword evidence="4" id="KW-0873">Pyrrolidone carboxylic acid</keyword>
<evidence type="ECO:0000256" key="3">
    <source>
        <dbReference type="ARBA" id="ARBA00022815"/>
    </source>
</evidence>
<dbReference type="GO" id="GO:0005576">
    <property type="term" value="C:extracellular region"/>
    <property type="evidence" value="ECO:0007669"/>
    <property type="project" value="UniProtKB-SubCell"/>
</dbReference>
<dbReference type="GO" id="GO:0005179">
    <property type="term" value="F:hormone activity"/>
    <property type="evidence" value="ECO:0007669"/>
    <property type="project" value="InterPro"/>
</dbReference>
<comment type="subcellular location">
    <subcellularLocation>
        <location evidence="1">Secreted</location>
    </subcellularLocation>
</comment>
<dbReference type="PROSITE" id="PS00256">
    <property type="entry name" value="AKH"/>
    <property type="match status" value="1"/>
</dbReference>
<evidence type="ECO:0000313" key="5">
    <source>
        <dbReference type="PIR" id="A58620"/>
    </source>
</evidence>
<protein>
    <submittedName>
        <fullName evidence="5">Adipokinetic hormone</fullName>
    </submittedName>
</protein>
<reference evidence="5" key="1">
    <citation type="journal article" date="1994" name="Biochem. J.">
        <title>A novel adipokinetic octapeptide found in the damselflies Pseudagrion inconspicuum and Ischnura senegalensis.</title>
        <authorList>
            <person name="Janssens M.P."/>
            <person name="Kellner R."/>
            <person name="Gde G."/>
        </authorList>
    </citation>
    <scope>PROTEIN SEQUENCE</scope>
</reference>
<name>Q7M4H6_9ODON</name>
<organism evidence="5">
    <name type="scientific">Ischnura senegalensis</name>
    <dbReference type="NCBI Taxonomy" id="126660"/>
    <lineage>
        <taxon>Eukaryota</taxon>
        <taxon>Metazoa</taxon>
        <taxon>Ecdysozoa</taxon>
        <taxon>Arthropoda</taxon>
        <taxon>Hexapoda</taxon>
        <taxon>Insecta</taxon>
        <taxon>Pterygota</taxon>
        <taxon>Palaeoptera</taxon>
        <taxon>Odonata</taxon>
        <taxon>Zygoptera</taxon>
        <taxon>Coenagrionidae</taxon>
        <taxon>Ischnura</taxon>
    </lineage>
</organism>